<dbReference type="AlphaFoldDB" id="A0A1G6RV22"/>
<reference evidence="1 2" key="1">
    <citation type="submission" date="2016-09" db="EMBL/GenBank/DDBJ databases">
        <authorList>
            <person name="Capua I."/>
            <person name="De Benedictis P."/>
            <person name="Joannis T."/>
            <person name="Lombin L.H."/>
            <person name="Cattoli G."/>
        </authorList>
    </citation>
    <scope>NUCLEOTIDE SEQUENCE [LARGE SCALE GENOMIC DNA]</scope>
    <source>
        <strain evidence="1 2">NIO-1002</strain>
    </source>
</reference>
<organism evidence="1 2">
    <name type="scientific">Microbacterium enclense</name>
    <dbReference type="NCBI Taxonomy" id="993073"/>
    <lineage>
        <taxon>Bacteria</taxon>
        <taxon>Bacillati</taxon>
        <taxon>Actinomycetota</taxon>
        <taxon>Actinomycetes</taxon>
        <taxon>Micrococcales</taxon>
        <taxon>Microbacteriaceae</taxon>
        <taxon>Microbacterium</taxon>
    </lineage>
</organism>
<dbReference type="EMBL" id="FMYG01000014">
    <property type="protein sequence ID" value="SDD08439.1"/>
    <property type="molecule type" value="Genomic_DNA"/>
</dbReference>
<evidence type="ECO:0000313" key="2">
    <source>
        <dbReference type="Proteomes" id="UP000183203"/>
    </source>
</evidence>
<dbReference type="OrthoDB" id="5073606at2"/>
<name>A0A1G6RV22_9MICO</name>
<sequence>MIGPTHFEQIVEAERLGKYLHVGVPDGTTSNKVCVFQDGTRWVTVSTDERASIIDKTLRTFEDESEALEDALEALRFERDLIEYRP</sequence>
<proteinExistence type="predicted"/>
<dbReference type="RefSeq" id="WP_058233727.1">
    <property type="nucleotide sequence ID" value="NZ_FMYG01000014.1"/>
</dbReference>
<evidence type="ECO:0000313" key="1">
    <source>
        <dbReference type="EMBL" id="SDD08439.1"/>
    </source>
</evidence>
<accession>A0A1G6RV22</accession>
<dbReference type="STRING" id="993073.AS029_16705"/>
<gene>
    <name evidence="1" type="ORF">SAMN05216418_0221</name>
</gene>
<dbReference type="Proteomes" id="UP000183203">
    <property type="component" value="Unassembled WGS sequence"/>
</dbReference>
<protein>
    <submittedName>
        <fullName evidence="1">Uncharacterized protein</fullName>
    </submittedName>
</protein>